<keyword evidence="1" id="KW-0472">Membrane</keyword>
<accession>A0A2N5GGE4</accession>
<reference evidence="3 5" key="2">
    <citation type="submission" date="2017-12" db="EMBL/GenBank/DDBJ databases">
        <title>Comparative Functional Genomics of Dry Heat Resistant strains isolated from the Viking Spacecraft.</title>
        <authorList>
            <person name="Seuylemezian A."/>
            <person name="Cooper K."/>
            <person name="Vaishampayan P."/>
        </authorList>
    </citation>
    <scope>NUCLEOTIDE SEQUENCE [LARGE SCALE GENOMIC DNA]</scope>
    <source>
        <strain evidence="3 5">ATCC 29669</strain>
    </source>
</reference>
<dbReference type="Proteomes" id="UP000235114">
    <property type="component" value="Unassembled WGS sequence"/>
</dbReference>
<evidence type="ECO:0000313" key="3">
    <source>
        <dbReference type="EMBL" id="PLR88301.1"/>
    </source>
</evidence>
<sequence length="67" mass="8001">MGDRLEQFQRQRKRAIATKIGRTGNTTVVYQKLMFFVVSGIILLFRPFYFRSRSISIFDRKKHHIPV</sequence>
<dbReference type="AlphaFoldDB" id="A0A2N5GGE4"/>
<feature type="transmembrane region" description="Helical" evidence="1">
    <location>
        <begin position="33"/>
        <end position="50"/>
    </location>
</feature>
<proteinExistence type="predicted"/>
<dbReference type="Proteomes" id="UP000234951">
    <property type="component" value="Unassembled WGS sequence"/>
</dbReference>
<evidence type="ECO:0000313" key="4">
    <source>
        <dbReference type="Proteomes" id="UP000234951"/>
    </source>
</evidence>
<keyword evidence="5" id="KW-1185">Reference proteome</keyword>
<gene>
    <name evidence="2" type="ORF">CU635_21230</name>
    <name evidence="3" type="ORF">CVD25_22880</name>
</gene>
<evidence type="ECO:0000256" key="1">
    <source>
        <dbReference type="SAM" id="Phobius"/>
    </source>
</evidence>
<dbReference type="EMBL" id="PGVA01000073">
    <property type="protein sequence ID" value="PLR79802.1"/>
    <property type="molecule type" value="Genomic_DNA"/>
</dbReference>
<name>A0A2N5GGE4_9BACI</name>
<reference evidence="2 4" key="1">
    <citation type="submission" date="2017-11" db="EMBL/GenBank/DDBJ databases">
        <title>Comparitive Functional Genomics of Dry Heat Resistant strains isolated from the Viking Spacecraft.</title>
        <authorList>
            <person name="Seuylemezian A."/>
            <person name="Cooper K."/>
            <person name="Vaishampayan P."/>
        </authorList>
    </citation>
    <scope>NUCLEOTIDE SEQUENCE [LARGE SCALE GENOMIC DNA]</scope>
    <source>
        <strain evidence="2 4">M4.6</strain>
    </source>
</reference>
<protein>
    <submittedName>
        <fullName evidence="2">Uncharacterized protein</fullName>
    </submittedName>
</protein>
<evidence type="ECO:0000313" key="2">
    <source>
        <dbReference type="EMBL" id="PLR79802.1"/>
    </source>
</evidence>
<comment type="caution">
    <text evidence="2">The sequence shown here is derived from an EMBL/GenBank/DDBJ whole genome shotgun (WGS) entry which is preliminary data.</text>
</comment>
<keyword evidence="1" id="KW-0812">Transmembrane</keyword>
<dbReference type="EMBL" id="PGVD01000107">
    <property type="protein sequence ID" value="PLR88301.1"/>
    <property type="molecule type" value="Genomic_DNA"/>
</dbReference>
<evidence type="ECO:0000313" key="5">
    <source>
        <dbReference type="Proteomes" id="UP000235114"/>
    </source>
</evidence>
<keyword evidence="1" id="KW-1133">Transmembrane helix</keyword>
<organism evidence="2 4">
    <name type="scientific">Bacillus canaveralius</name>
    <dbReference type="NCBI Taxonomy" id="1403243"/>
    <lineage>
        <taxon>Bacteria</taxon>
        <taxon>Bacillati</taxon>
        <taxon>Bacillota</taxon>
        <taxon>Bacilli</taxon>
        <taxon>Bacillales</taxon>
        <taxon>Bacillaceae</taxon>
        <taxon>Bacillus</taxon>
    </lineage>
</organism>